<dbReference type="InterPro" id="IPR012337">
    <property type="entry name" value="RNaseH-like_sf"/>
</dbReference>
<feature type="domain" description="Exonuclease" evidence="4">
    <location>
        <begin position="8"/>
        <end position="173"/>
    </location>
</feature>
<keyword evidence="3" id="KW-0269">Exonuclease</keyword>
<evidence type="ECO:0000259" key="4">
    <source>
        <dbReference type="SMART" id="SM00479"/>
    </source>
</evidence>
<dbReference type="InterPro" id="IPR013520">
    <property type="entry name" value="Ribonucl_H"/>
</dbReference>
<protein>
    <submittedName>
        <fullName evidence="5">DNA polymerase-3 subunit epsilon/exodeoxyribonuclease X</fullName>
    </submittedName>
</protein>
<dbReference type="PANTHER" id="PTHR30231">
    <property type="entry name" value="DNA POLYMERASE III SUBUNIT EPSILON"/>
    <property type="match status" value="1"/>
</dbReference>
<dbReference type="CDD" id="cd06127">
    <property type="entry name" value="DEDDh"/>
    <property type="match status" value="1"/>
</dbReference>
<name>A0A2N3WNT2_9PSEU</name>
<evidence type="ECO:0000313" key="5">
    <source>
        <dbReference type="EMBL" id="PKV95527.1"/>
    </source>
</evidence>
<dbReference type="EMBL" id="PJMY01000003">
    <property type="protein sequence ID" value="PKV95527.1"/>
    <property type="molecule type" value="Genomic_DNA"/>
</dbReference>
<dbReference type="InterPro" id="IPR036397">
    <property type="entry name" value="RNaseH_sf"/>
</dbReference>
<evidence type="ECO:0000256" key="1">
    <source>
        <dbReference type="ARBA" id="ARBA00022722"/>
    </source>
</evidence>
<dbReference type="SUPFAM" id="SSF53098">
    <property type="entry name" value="Ribonuclease H-like"/>
    <property type="match status" value="1"/>
</dbReference>
<accession>A0A2N3WNT2</accession>
<dbReference type="AlphaFoldDB" id="A0A2N3WNT2"/>
<proteinExistence type="predicted"/>
<dbReference type="GO" id="GO:0008408">
    <property type="term" value="F:3'-5' exonuclease activity"/>
    <property type="evidence" value="ECO:0007669"/>
    <property type="project" value="TreeGrafter"/>
</dbReference>
<keyword evidence="6" id="KW-1185">Reference proteome</keyword>
<comment type="caution">
    <text evidence="5">The sequence shown here is derived from an EMBL/GenBank/DDBJ whole genome shotgun (WGS) entry which is preliminary data.</text>
</comment>
<dbReference type="OrthoDB" id="9803913at2"/>
<dbReference type="PANTHER" id="PTHR30231:SF4">
    <property type="entry name" value="PROTEIN NEN2"/>
    <property type="match status" value="1"/>
</dbReference>
<dbReference type="GO" id="GO:0003676">
    <property type="term" value="F:nucleic acid binding"/>
    <property type="evidence" value="ECO:0007669"/>
    <property type="project" value="InterPro"/>
</dbReference>
<evidence type="ECO:0000256" key="3">
    <source>
        <dbReference type="ARBA" id="ARBA00022839"/>
    </source>
</evidence>
<dbReference type="Gene3D" id="3.30.420.10">
    <property type="entry name" value="Ribonuclease H-like superfamily/Ribonuclease H"/>
    <property type="match status" value="1"/>
</dbReference>
<dbReference type="FunFam" id="3.30.420.10:FF:000045">
    <property type="entry name" value="3'-5' exonuclease DinG"/>
    <property type="match status" value="1"/>
</dbReference>
<organism evidence="5 6">
    <name type="scientific">Amycolatopsis echigonensis</name>
    <dbReference type="NCBI Taxonomy" id="2576905"/>
    <lineage>
        <taxon>Bacteria</taxon>
        <taxon>Bacillati</taxon>
        <taxon>Actinomycetota</taxon>
        <taxon>Actinomycetes</taxon>
        <taxon>Pseudonocardiales</taxon>
        <taxon>Pseudonocardiaceae</taxon>
        <taxon>Amycolatopsis</taxon>
    </lineage>
</organism>
<dbReference type="SMART" id="SM00479">
    <property type="entry name" value="EXOIII"/>
    <property type="match status" value="1"/>
</dbReference>
<keyword evidence="2" id="KW-0378">Hydrolase</keyword>
<sequence>MTDWAALSYVVVDVEGNGQRPPDLVELAAVRIEHGHLGDPASWLVRPPRPITPFAKQIHGIANEHVAAAPAFAEVSAEVRKALDAPALVAHNAHVDVGVLERELGDWECPEVFDTLKLARRLLPGRPSYKLGSLVEAFGLDHGLADMQKPHRAEYDTIVTARLFAHLASSRSLEELRGQSKRGGDDEPSLF</sequence>
<keyword evidence="1" id="KW-0540">Nuclease</keyword>
<dbReference type="Pfam" id="PF00929">
    <property type="entry name" value="RNase_T"/>
    <property type="match status" value="1"/>
</dbReference>
<dbReference type="Proteomes" id="UP000233750">
    <property type="component" value="Unassembled WGS sequence"/>
</dbReference>
<evidence type="ECO:0000256" key="2">
    <source>
        <dbReference type="ARBA" id="ARBA00022801"/>
    </source>
</evidence>
<reference evidence="5 6" key="1">
    <citation type="submission" date="2017-12" db="EMBL/GenBank/DDBJ databases">
        <title>Sequencing the genomes of 1000 Actinobacteria strains.</title>
        <authorList>
            <person name="Klenk H.-P."/>
        </authorList>
    </citation>
    <scope>NUCLEOTIDE SEQUENCE [LARGE SCALE GENOMIC DNA]</scope>
    <source>
        <strain evidence="5 6">DSM 45165</strain>
    </source>
</reference>
<gene>
    <name evidence="5" type="ORF">ATK30_6449</name>
</gene>
<evidence type="ECO:0000313" key="6">
    <source>
        <dbReference type="Proteomes" id="UP000233750"/>
    </source>
</evidence>
<dbReference type="RefSeq" id="WP_037817339.1">
    <property type="nucleotide sequence ID" value="NZ_PJMY01000003.1"/>
</dbReference>
<dbReference type="GO" id="GO:0005829">
    <property type="term" value="C:cytosol"/>
    <property type="evidence" value="ECO:0007669"/>
    <property type="project" value="TreeGrafter"/>
</dbReference>